<dbReference type="WBParaSite" id="nRc.2.0.1.t13200-RA">
    <property type="protein sequence ID" value="nRc.2.0.1.t13200-RA"/>
    <property type="gene ID" value="nRc.2.0.1.g13200"/>
</dbReference>
<dbReference type="Proteomes" id="UP000887565">
    <property type="component" value="Unplaced"/>
</dbReference>
<accession>A0A915IGG0</accession>
<evidence type="ECO:0000313" key="1">
    <source>
        <dbReference type="Proteomes" id="UP000887565"/>
    </source>
</evidence>
<keyword evidence="1" id="KW-1185">Reference proteome</keyword>
<name>A0A915IGG0_ROMCU</name>
<dbReference type="AlphaFoldDB" id="A0A915IGG0"/>
<proteinExistence type="predicted"/>
<organism evidence="1 2">
    <name type="scientific">Romanomermis culicivorax</name>
    <name type="common">Nematode worm</name>
    <dbReference type="NCBI Taxonomy" id="13658"/>
    <lineage>
        <taxon>Eukaryota</taxon>
        <taxon>Metazoa</taxon>
        <taxon>Ecdysozoa</taxon>
        <taxon>Nematoda</taxon>
        <taxon>Enoplea</taxon>
        <taxon>Dorylaimia</taxon>
        <taxon>Mermithida</taxon>
        <taxon>Mermithoidea</taxon>
        <taxon>Mermithidae</taxon>
        <taxon>Romanomermis</taxon>
    </lineage>
</organism>
<evidence type="ECO:0000313" key="2">
    <source>
        <dbReference type="WBParaSite" id="nRc.2.0.1.t13200-RA"/>
    </source>
</evidence>
<protein>
    <submittedName>
        <fullName evidence="2">Uncharacterized protein</fullName>
    </submittedName>
</protein>
<sequence>MFYLCKDADYHDQLNWEDIEAVVVYIVTKGNDDDHQAMTETYNDLKWPRFCVYLRQKLEKLIRMEIRNEQPQTNE</sequence>
<reference evidence="2" key="1">
    <citation type="submission" date="2022-11" db="UniProtKB">
        <authorList>
            <consortium name="WormBaseParasite"/>
        </authorList>
    </citation>
    <scope>IDENTIFICATION</scope>
</reference>